<feature type="non-terminal residue" evidence="2">
    <location>
        <position position="358"/>
    </location>
</feature>
<dbReference type="Gramene" id="TVU37524">
    <property type="protein sequence ID" value="TVU37524"/>
    <property type="gene ID" value="EJB05_10841"/>
</dbReference>
<dbReference type="EMBL" id="RWGY01000007">
    <property type="protein sequence ID" value="TVU37524.1"/>
    <property type="molecule type" value="Genomic_DNA"/>
</dbReference>
<dbReference type="InterPro" id="IPR055357">
    <property type="entry name" value="LRR_At1g61320_AtMIF1"/>
</dbReference>
<dbReference type="Gene3D" id="3.80.10.10">
    <property type="entry name" value="Ribonuclease Inhibitor"/>
    <property type="match status" value="1"/>
</dbReference>
<reference evidence="2 3" key="1">
    <citation type="journal article" date="2019" name="Sci. Rep.">
        <title>A high-quality genome of Eragrostis curvula grass provides insights into Poaceae evolution and supports new strategies to enhance forage quality.</title>
        <authorList>
            <person name="Carballo J."/>
            <person name="Santos B.A.C.M."/>
            <person name="Zappacosta D."/>
            <person name="Garbus I."/>
            <person name="Selva J.P."/>
            <person name="Gallo C.A."/>
            <person name="Diaz A."/>
            <person name="Albertini E."/>
            <person name="Caccamo M."/>
            <person name="Echenique V."/>
        </authorList>
    </citation>
    <scope>NUCLEOTIDE SEQUENCE [LARGE SCALE GENOMIC DNA]</scope>
    <source>
        <strain evidence="3">cv. Victoria</strain>
        <tissue evidence="2">Leaf</tissue>
    </source>
</reference>
<feature type="domain" description="At1g61320/AtMIF1 LRR" evidence="1">
    <location>
        <begin position="64"/>
        <end position="326"/>
    </location>
</feature>
<evidence type="ECO:0000313" key="3">
    <source>
        <dbReference type="Proteomes" id="UP000324897"/>
    </source>
</evidence>
<proteinExistence type="predicted"/>
<dbReference type="PANTHER" id="PTHR35545:SF27">
    <property type="entry name" value="FBD DOMAIN-CONTAINING PROTEIN"/>
    <property type="match status" value="1"/>
</dbReference>
<name>A0A5J9VQ27_9POAL</name>
<dbReference type="AlphaFoldDB" id="A0A5J9VQ27"/>
<evidence type="ECO:0000259" key="1">
    <source>
        <dbReference type="Pfam" id="PF23622"/>
    </source>
</evidence>
<dbReference type="Pfam" id="PF23622">
    <property type="entry name" value="LRR_At1g61320_AtMIF1"/>
    <property type="match status" value="1"/>
</dbReference>
<dbReference type="SUPFAM" id="SSF52047">
    <property type="entry name" value="RNI-like"/>
    <property type="match status" value="1"/>
</dbReference>
<evidence type="ECO:0000313" key="2">
    <source>
        <dbReference type="EMBL" id="TVU37524.1"/>
    </source>
</evidence>
<gene>
    <name evidence="2" type="ORF">EJB05_10841</name>
</gene>
<accession>A0A5J9VQ27</accession>
<sequence>AAYLINNFSGDVGALLIDAIDRGTLKDLDLIIMDEKDPPDCRDEEMLQKAQDLNGFFNACPSVLYCLTKLSLYNACFDQLDIHHILFDFCKQLKHLALFHCDAGRGSIWKIDAPHSKLGILELYTCCLEKLEVVCLPKLEKLHWDTWISHYSPLSFGFVPSLRQLNLSCGATVHHKGFNLSELLHGTSDIHTLTLDFQGEKLWMHREIRQLRTAFNKIRKLYVHGIFVEFDLLWTIAFLEAAPSVELFHIQMWEHKCDVDDEARRRTFTERINPSWELESVGSKNLLLTGLQLVGFLALKQQITFIRAVLERAPNLQRVRTLSHVRTEDCDAISTPWCSSTGLVFPKSKDEQDAIVKQ</sequence>
<dbReference type="InterPro" id="IPR032675">
    <property type="entry name" value="LRR_dom_sf"/>
</dbReference>
<feature type="non-terminal residue" evidence="2">
    <location>
        <position position="1"/>
    </location>
</feature>
<comment type="caution">
    <text evidence="2">The sequence shown here is derived from an EMBL/GenBank/DDBJ whole genome shotgun (WGS) entry which is preliminary data.</text>
</comment>
<organism evidence="2 3">
    <name type="scientific">Eragrostis curvula</name>
    <name type="common">weeping love grass</name>
    <dbReference type="NCBI Taxonomy" id="38414"/>
    <lineage>
        <taxon>Eukaryota</taxon>
        <taxon>Viridiplantae</taxon>
        <taxon>Streptophyta</taxon>
        <taxon>Embryophyta</taxon>
        <taxon>Tracheophyta</taxon>
        <taxon>Spermatophyta</taxon>
        <taxon>Magnoliopsida</taxon>
        <taxon>Liliopsida</taxon>
        <taxon>Poales</taxon>
        <taxon>Poaceae</taxon>
        <taxon>PACMAD clade</taxon>
        <taxon>Chloridoideae</taxon>
        <taxon>Eragrostideae</taxon>
        <taxon>Eragrostidinae</taxon>
        <taxon>Eragrostis</taxon>
    </lineage>
</organism>
<dbReference type="Proteomes" id="UP000324897">
    <property type="component" value="Chromosome 4"/>
</dbReference>
<keyword evidence="3" id="KW-1185">Reference proteome</keyword>
<protein>
    <recommendedName>
        <fullName evidence="1">At1g61320/AtMIF1 LRR domain-containing protein</fullName>
    </recommendedName>
</protein>
<dbReference type="OrthoDB" id="592278at2759"/>
<dbReference type="PANTHER" id="PTHR35545">
    <property type="entry name" value="F-BOX DOMAIN-CONTAINING PROTEIN"/>
    <property type="match status" value="1"/>
</dbReference>